<feature type="transmembrane region" description="Helical" evidence="6">
    <location>
        <begin position="236"/>
        <end position="254"/>
    </location>
</feature>
<evidence type="ECO:0000256" key="2">
    <source>
        <dbReference type="ARBA" id="ARBA00022475"/>
    </source>
</evidence>
<dbReference type="InterPro" id="IPR036259">
    <property type="entry name" value="MFS_trans_sf"/>
</dbReference>
<dbReference type="PANTHER" id="PTHR23513:SF6">
    <property type="entry name" value="MAJOR FACILITATOR SUPERFAMILY ASSOCIATED DOMAIN-CONTAINING PROTEIN"/>
    <property type="match status" value="1"/>
</dbReference>
<evidence type="ECO:0000256" key="6">
    <source>
        <dbReference type="SAM" id="Phobius"/>
    </source>
</evidence>
<evidence type="ECO:0000256" key="1">
    <source>
        <dbReference type="ARBA" id="ARBA00004651"/>
    </source>
</evidence>
<evidence type="ECO:0000313" key="8">
    <source>
        <dbReference type="Proteomes" id="UP001305815"/>
    </source>
</evidence>
<feature type="transmembrane region" description="Helical" evidence="6">
    <location>
        <begin position="110"/>
        <end position="134"/>
    </location>
</feature>
<feature type="transmembrane region" description="Helical" evidence="6">
    <location>
        <begin position="169"/>
        <end position="196"/>
    </location>
</feature>
<evidence type="ECO:0000256" key="5">
    <source>
        <dbReference type="ARBA" id="ARBA00023136"/>
    </source>
</evidence>
<dbReference type="SUPFAM" id="SSF103473">
    <property type="entry name" value="MFS general substrate transporter"/>
    <property type="match status" value="1"/>
</dbReference>
<accession>A0ABM9SEN3</accession>
<dbReference type="EMBL" id="AP027742">
    <property type="protein sequence ID" value="BDZ75949.1"/>
    <property type="molecule type" value="Genomic_DNA"/>
</dbReference>
<dbReference type="Pfam" id="PF07690">
    <property type="entry name" value="MFS_1"/>
    <property type="match status" value="1"/>
</dbReference>
<feature type="transmembrane region" description="Helical" evidence="6">
    <location>
        <begin position="208"/>
        <end position="230"/>
    </location>
</feature>
<dbReference type="Gene3D" id="1.20.1250.20">
    <property type="entry name" value="MFS general substrate transporter like domains"/>
    <property type="match status" value="1"/>
</dbReference>
<feature type="transmembrane region" description="Helical" evidence="6">
    <location>
        <begin position="146"/>
        <end position="163"/>
    </location>
</feature>
<evidence type="ECO:0000313" key="7">
    <source>
        <dbReference type="EMBL" id="BDZ75949.1"/>
    </source>
</evidence>
<name>A0ABM9SEN3_9FIRM</name>
<keyword evidence="5 6" id="KW-0472">Membrane</keyword>
<comment type="subcellular location">
    <subcellularLocation>
        <location evidence="1">Cell membrane</location>
        <topology evidence="1">Multi-pass membrane protein</topology>
    </subcellularLocation>
</comment>
<sequence length="263" mass="28388">MTGPVIGGILYSAYGLETVLLICGICFFLSAVMEIFIKIPFQKQISGGNIWETVKKDFTKSVYFIRREKPVVGKCLLVISGINLFLSAMIVVALPYLITEVLSFEETRANTLYGFAQGALAGGGLAGAMCAGIFREKLTIKRAGNLLTACALSVLPMSFTLLLTPSETINYMIIVLCCFAVMVFSTVFSVQMMSFIQTETPKNLVGKVIAVMITVSTCAQSLGNALYGILFELGKGAEFAVILFSGIVSLSIAMKTKNIFARL</sequence>
<protein>
    <submittedName>
        <fullName evidence="7">Uncharacterized protein</fullName>
    </submittedName>
</protein>
<proteinExistence type="predicted"/>
<keyword evidence="3 6" id="KW-0812">Transmembrane</keyword>
<feature type="transmembrane region" description="Helical" evidence="6">
    <location>
        <begin position="19"/>
        <end position="37"/>
    </location>
</feature>
<evidence type="ECO:0000256" key="3">
    <source>
        <dbReference type="ARBA" id="ARBA00022692"/>
    </source>
</evidence>
<feature type="transmembrane region" description="Helical" evidence="6">
    <location>
        <begin position="75"/>
        <end position="98"/>
    </location>
</feature>
<organism evidence="7 8">
    <name type="scientific">Claveliimonas bilis</name>
    <dbReference type="NCBI Taxonomy" id="3028070"/>
    <lineage>
        <taxon>Bacteria</taxon>
        <taxon>Bacillati</taxon>
        <taxon>Bacillota</taxon>
        <taxon>Clostridia</taxon>
        <taxon>Lachnospirales</taxon>
        <taxon>Lachnospiraceae</taxon>
        <taxon>Claveliimonas</taxon>
    </lineage>
</organism>
<reference evidence="8" key="1">
    <citation type="journal article" date="2023" name="Int. J. Syst. Evol. Microbiol.">
        <title>Claveliimonas bilis gen. nov., sp. nov., deoxycholic acid-producing bacteria isolated from human faeces, and reclassification of Sellimonas monacensis Zenner et al. 2021 as Claveliimonas monacensis comb. nov.</title>
        <authorList>
            <person name="Hisatomi A."/>
            <person name="Kastawa N.W.E.P.G."/>
            <person name="Song I."/>
            <person name="Ohkuma M."/>
            <person name="Fukiya S."/>
            <person name="Sakamoto M."/>
        </authorList>
    </citation>
    <scope>NUCLEOTIDE SEQUENCE [LARGE SCALE GENOMIC DNA]</scope>
    <source>
        <strain evidence="8">12BBH14</strain>
    </source>
</reference>
<evidence type="ECO:0000256" key="4">
    <source>
        <dbReference type="ARBA" id="ARBA00022989"/>
    </source>
</evidence>
<dbReference type="InterPro" id="IPR011701">
    <property type="entry name" value="MFS"/>
</dbReference>
<keyword evidence="4 6" id="KW-1133">Transmembrane helix</keyword>
<dbReference type="Proteomes" id="UP001305815">
    <property type="component" value="Chromosome"/>
</dbReference>
<dbReference type="PANTHER" id="PTHR23513">
    <property type="entry name" value="INTEGRAL MEMBRANE EFFLUX PROTEIN-RELATED"/>
    <property type="match status" value="1"/>
</dbReference>
<keyword evidence="2" id="KW-1003">Cell membrane</keyword>
<gene>
    <name evidence="7" type="ORF">Lac1_01320</name>
</gene>
<keyword evidence="8" id="KW-1185">Reference proteome</keyword>